<dbReference type="HAMAP" id="MF_00996">
    <property type="entry name" value="MqnD"/>
    <property type="match status" value="1"/>
</dbReference>
<dbReference type="EC" id="4.1.99.29" evidence="4"/>
<keyword evidence="6" id="KW-1185">Reference proteome</keyword>
<dbReference type="GO" id="GO:0016830">
    <property type="term" value="F:carbon-carbon lyase activity"/>
    <property type="evidence" value="ECO:0007669"/>
    <property type="project" value="UniProtKB-UniRule"/>
</dbReference>
<comment type="catalytic activity">
    <reaction evidence="4">
        <text>cyclic dehypoxanthinylfutalosinate = 1,4-dihydroxy-6-naphthoate + dihydroxyacetone</text>
        <dbReference type="Rhea" id="RHEA:33087"/>
        <dbReference type="ChEBI" id="CHEBI:16016"/>
        <dbReference type="ChEBI" id="CHEBI:64254"/>
        <dbReference type="ChEBI" id="CHEBI:64270"/>
        <dbReference type="EC" id="4.1.99.29"/>
    </reaction>
</comment>
<keyword evidence="2 4" id="KW-0474">Menaquinone biosynthesis</keyword>
<dbReference type="AlphaFoldDB" id="A0A1T4WT16"/>
<comment type="function">
    <text evidence="4">Catalyzes the conversion of cyclic dehypoxanthine futalosine (cyclic DHFL) into 1,4-dihydroxy-6-naphthoate, a step in the biosynthesis of menaquinone (MK, vitamin K2).</text>
</comment>
<keyword evidence="3 4" id="KW-0456">Lyase</keyword>
<dbReference type="Pfam" id="PF02621">
    <property type="entry name" value="VitK2_biosynth"/>
    <property type="match status" value="1"/>
</dbReference>
<name>A0A1T4WT16_9BACT</name>
<feature type="binding site" evidence="4">
    <location>
        <begin position="59"/>
        <end position="61"/>
    </location>
    <ligand>
        <name>substrate</name>
    </ligand>
</feature>
<gene>
    <name evidence="4" type="primary">mqnD</name>
    <name evidence="5" type="ORF">SAMN02745702_02632</name>
</gene>
<accession>A0A1T4WT16</accession>
<evidence type="ECO:0000313" key="5">
    <source>
        <dbReference type="EMBL" id="SKA80257.1"/>
    </source>
</evidence>
<evidence type="ECO:0000256" key="1">
    <source>
        <dbReference type="ARBA" id="ARBA00004863"/>
    </source>
</evidence>
<evidence type="ECO:0000256" key="3">
    <source>
        <dbReference type="ARBA" id="ARBA00023239"/>
    </source>
</evidence>
<proteinExistence type="inferred from homology"/>
<reference evidence="5 6" key="1">
    <citation type="submission" date="2017-02" db="EMBL/GenBank/DDBJ databases">
        <authorList>
            <person name="Peterson S.W."/>
        </authorList>
    </citation>
    <scope>NUCLEOTIDE SEQUENCE [LARGE SCALE GENOMIC DNA]</scope>
    <source>
        <strain evidence="5 6">DSM 18034</strain>
    </source>
</reference>
<feature type="binding site" evidence="4">
    <location>
        <begin position="110"/>
        <end position="111"/>
    </location>
    <ligand>
        <name>substrate</name>
    </ligand>
</feature>
<evidence type="ECO:0000256" key="2">
    <source>
        <dbReference type="ARBA" id="ARBA00022428"/>
    </source>
</evidence>
<dbReference type="UniPathway" id="UPA00079"/>
<dbReference type="PANTHER" id="PTHR37167">
    <property type="entry name" value="1,4-DIHYDROXY-6-NAPHTOATE SYNTHASE"/>
    <property type="match status" value="1"/>
</dbReference>
<evidence type="ECO:0000313" key="6">
    <source>
        <dbReference type="Proteomes" id="UP000189733"/>
    </source>
</evidence>
<dbReference type="CDD" id="cd13635">
    <property type="entry name" value="PBP2_Ttha1568_Mqnd"/>
    <property type="match status" value="1"/>
</dbReference>
<dbReference type="EMBL" id="FUYA01000010">
    <property type="protein sequence ID" value="SKA80257.1"/>
    <property type="molecule type" value="Genomic_DNA"/>
</dbReference>
<dbReference type="InterPro" id="IPR030869">
    <property type="entry name" value="MqnD"/>
</dbReference>
<dbReference type="OrthoDB" id="9809439at2"/>
<dbReference type="PANTHER" id="PTHR37167:SF1">
    <property type="entry name" value="1,4-DIHYDROXY-6-NAPHTOATE SYNTHASE"/>
    <property type="match status" value="1"/>
</dbReference>
<feature type="active site" description="Proton acceptor" evidence="4">
    <location>
        <position position="149"/>
    </location>
</feature>
<dbReference type="InterPro" id="IPR003773">
    <property type="entry name" value="Menaquinone_biosynth"/>
</dbReference>
<evidence type="ECO:0000256" key="4">
    <source>
        <dbReference type="HAMAP-Rule" id="MF_00996"/>
    </source>
</evidence>
<dbReference type="STRING" id="1121442.SAMN02745702_02632"/>
<dbReference type="GO" id="GO:0009234">
    <property type="term" value="P:menaquinone biosynthetic process"/>
    <property type="evidence" value="ECO:0007669"/>
    <property type="project" value="UniProtKB-UniRule"/>
</dbReference>
<sequence>MNTEPLTVAISPCPNDSFIFAAWVLGRVQEHLSRPVRFAWADVEELNQSAARGEYDVVKLSSAAALTLTDSYEILPAGAAFGKGAGPKLITRPDSPKELKTIAVPGLGTTAFTVLCAALPNGFTPVPMLFSDIVKAVQDKKVDAGLVIHETALVYARYGLELRMDLGAWWKEQGEVAPIPLGVIAAKKSLPQEERDAVITTIRESIRFAQDHREDVWPLITTLAQELDDETLERHIVAYVDELSYDMGQAGRSALKRLSELASRTAAAHAADA</sequence>
<comment type="pathway">
    <text evidence="1 4">Quinol/quinone metabolism; menaquinone biosynthesis.</text>
</comment>
<dbReference type="Gene3D" id="3.40.190.10">
    <property type="entry name" value="Periplasmic binding protein-like II"/>
    <property type="match status" value="2"/>
</dbReference>
<organism evidence="5 6">
    <name type="scientific">Desulfobaculum bizertense DSM 18034</name>
    <dbReference type="NCBI Taxonomy" id="1121442"/>
    <lineage>
        <taxon>Bacteria</taxon>
        <taxon>Pseudomonadati</taxon>
        <taxon>Thermodesulfobacteriota</taxon>
        <taxon>Desulfovibrionia</taxon>
        <taxon>Desulfovibrionales</taxon>
        <taxon>Desulfovibrionaceae</taxon>
        <taxon>Desulfobaculum</taxon>
    </lineage>
</organism>
<protein>
    <recommendedName>
        <fullName evidence="4">1,4-dihydroxy-6-naphtoate synthase</fullName>
        <ecNumber evidence="4">4.1.99.29</ecNumber>
    </recommendedName>
    <alternativeName>
        <fullName evidence="4">Menaquinone biosynthetic enzyme MqnD</fullName>
    </alternativeName>
</protein>
<dbReference type="SUPFAM" id="SSF53850">
    <property type="entry name" value="Periplasmic binding protein-like II"/>
    <property type="match status" value="1"/>
</dbReference>
<dbReference type="RefSeq" id="WP_078685898.1">
    <property type="nucleotide sequence ID" value="NZ_FUYA01000010.1"/>
</dbReference>
<comment type="similarity">
    <text evidence="4">Belongs to the MqnA/MqnD family. MqnD subfamily.</text>
</comment>
<dbReference type="Proteomes" id="UP000189733">
    <property type="component" value="Unassembled WGS sequence"/>
</dbReference>